<dbReference type="GO" id="GO:0016226">
    <property type="term" value="P:iron-sulfur cluster assembly"/>
    <property type="evidence" value="ECO:0007669"/>
    <property type="project" value="TreeGrafter"/>
</dbReference>
<gene>
    <name evidence="1" type="ORF">PSON_ATCC_30995.1.T3510004</name>
</gene>
<dbReference type="PANTHER" id="PTHR19920">
    <property type="entry name" value="WD40 PROTEIN CIAO1"/>
    <property type="match status" value="1"/>
</dbReference>
<accession>A0A8S1RUF6</accession>
<dbReference type="EMBL" id="CAJJDN010000351">
    <property type="protein sequence ID" value="CAD8130977.1"/>
    <property type="molecule type" value="Genomic_DNA"/>
</dbReference>
<sequence>MKLISCGYDNLILVLENNELYTQKTNWIIKQRIITVAHGYRLCFLTDYLFAFQPYNKEELWIFDNDNKQRQFQCQKIIHVKSGCEDFGTFFPQQFIPNKRIFLSKNGNYVHLIKFLDQDDFQVKQQIDFEDQCIYGQLSTNGDYLVTWDNKSNFIQVRMLQEQQ</sequence>
<dbReference type="GO" id="GO:0097361">
    <property type="term" value="C:cytosolic [4Fe-4S] assembly targeting complex"/>
    <property type="evidence" value="ECO:0007669"/>
    <property type="project" value="TreeGrafter"/>
</dbReference>
<dbReference type="Proteomes" id="UP000692954">
    <property type="component" value="Unassembled WGS sequence"/>
</dbReference>
<proteinExistence type="predicted"/>
<dbReference type="PANTHER" id="PTHR19920:SF0">
    <property type="entry name" value="CYTOSOLIC IRON-SULFUR PROTEIN ASSEMBLY PROTEIN CIAO1-RELATED"/>
    <property type="match status" value="1"/>
</dbReference>
<dbReference type="OrthoDB" id="309423at2759"/>
<comment type="caution">
    <text evidence="1">The sequence shown here is derived from an EMBL/GenBank/DDBJ whole genome shotgun (WGS) entry which is preliminary data.</text>
</comment>
<reference evidence="1" key="1">
    <citation type="submission" date="2021-01" db="EMBL/GenBank/DDBJ databases">
        <authorList>
            <consortium name="Genoscope - CEA"/>
            <person name="William W."/>
        </authorList>
    </citation>
    <scope>NUCLEOTIDE SEQUENCE</scope>
</reference>
<organism evidence="1 2">
    <name type="scientific">Paramecium sonneborni</name>
    <dbReference type="NCBI Taxonomy" id="65129"/>
    <lineage>
        <taxon>Eukaryota</taxon>
        <taxon>Sar</taxon>
        <taxon>Alveolata</taxon>
        <taxon>Ciliophora</taxon>
        <taxon>Intramacronucleata</taxon>
        <taxon>Oligohymenophorea</taxon>
        <taxon>Peniculida</taxon>
        <taxon>Parameciidae</taxon>
        <taxon>Paramecium</taxon>
    </lineage>
</organism>
<evidence type="ECO:0000313" key="2">
    <source>
        <dbReference type="Proteomes" id="UP000692954"/>
    </source>
</evidence>
<evidence type="ECO:0000313" key="1">
    <source>
        <dbReference type="EMBL" id="CAD8130977.1"/>
    </source>
</evidence>
<protein>
    <submittedName>
        <fullName evidence="1">Uncharacterized protein</fullName>
    </submittedName>
</protein>
<name>A0A8S1RUF6_9CILI</name>
<dbReference type="AlphaFoldDB" id="A0A8S1RUF6"/>
<keyword evidence="2" id="KW-1185">Reference proteome</keyword>